<feature type="compositionally biased region" description="Polar residues" evidence="1">
    <location>
        <begin position="531"/>
        <end position="552"/>
    </location>
</feature>
<evidence type="ECO:0000313" key="3">
    <source>
        <dbReference type="Proteomes" id="UP001150879"/>
    </source>
</evidence>
<name>A0A9W9MRG7_9EURO</name>
<sequence length="713" mass="77111">MSTIPQGPVEARSLSSVTAIASNPPAYPRNPTHEKHEPLSLYIVRVPGSKDIFLSPLKPPTKSSVSAEAINASLYYLHVATPDDDTLLQEVEEEREEEAKLRKERLAQAGADDPAQREFARLNNVRRKPVGGGGNLNPEPLPAPLQQDITAPPSVPPRPIPMLQDDIAPPALPARPVPMPQVTAENVSFAGTPVTNIQPPLSNNMTGGISVESGGKSAAPRRPLPPLPPGEESRTTSAAGEDPSKRASRWSAFAEHLQNRGENWKGKYEAKYEALSAGRHSLDSSRPQFRPRSSHDRTKSPLGSPGQSPNRHRNVHGNPPSNAGFHITLIRRDPASGTQWNVATISTPRMDRNAVDIEISTPGYNRFAGSNEMPSLSNLAAHLPLGIGRLPNSTIPQSLPTGQPKEQPIGPRKFHRQLCVSKPYDDSVGADSSNGSAPDGPPASSKLKSGYYVFTSPWNGICTFTNSVNGRSLKCKHMIPTPGGFVPPNGETEVAPAVTVAELRFNTPFQAANLHAHAHHAAHKPHPNHLSPFTQSQIQSLPRPNDNPNENNLGPDGEPLRPSSSNSHAATKRNSLSHLLNPNTYSRPRAHTGPGTPPNIPASPTADPRQNFHPSTLLRRTSLRAQRFARQSQLYPNTQSYSHCSTSNSSGGDVDYDSDEDRLDFSLAREPAGGGLRGKSAKLGKLVIEDEGIKMLDLVVAACMAVWWRGYYY</sequence>
<feature type="region of interest" description="Disordered" evidence="1">
    <location>
        <begin position="632"/>
        <end position="656"/>
    </location>
</feature>
<proteinExistence type="predicted"/>
<accession>A0A9W9MRG7</accession>
<feature type="region of interest" description="Disordered" evidence="1">
    <location>
        <begin position="106"/>
        <end position="153"/>
    </location>
</feature>
<evidence type="ECO:0000313" key="2">
    <source>
        <dbReference type="EMBL" id="KAJ5206156.1"/>
    </source>
</evidence>
<gene>
    <name evidence="2" type="ORF">N7472_002604</name>
</gene>
<feature type="region of interest" description="Disordered" evidence="1">
    <location>
        <begin position="193"/>
        <end position="249"/>
    </location>
</feature>
<protein>
    <submittedName>
        <fullName evidence="2">Uncharacterized protein</fullName>
    </submittedName>
</protein>
<dbReference type="AlphaFoldDB" id="A0A9W9MRG7"/>
<reference evidence="2" key="1">
    <citation type="submission" date="2022-11" db="EMBL/GenBank/DDBJ databases">
        <authorList>
            <person name="Petersen C."/>
        </authorList>
    </citation>
    <scope>NUCLEOTIDE SEQUENCE</scope>
    <source>
        <strain evidence="2">IBT 16849</strain>
    </source>
</reference>
<feature type="compositionally biased region" description="Polar residues" evidence="1">
    <location>
        <begin position="193"/>
        <end position="207"/>
    </location>
</feature>
<evidence type="ECO:0000256" key="1">
    <source>
        <dbReference type="SAM" id="MobiDB-lite"/>
    </source>
</evidence>
<feature type="compositionally biased region" description="Polar residues" evidence="1">
    <location>
        <begin position="632"/>
        <end position="651"/>
    </location>
</feature>
<dbReference type="Proteomes" id="UP001150879">
    <property type="component" value="Unassembled WGS sequence"/>
</dbReference>
<dbReference type="EMBL" id="JAPQKP010000002">
    <property type="protein sequence ID" value="KAJ5206156.1"/>
    <property type="molecule type" value="Genomic_DNA"/>
</dbReference>
<reference evidence="2" key="2">
    <citation type="journal article" date="2023" name="IMA Fungus">
        <title>Comparative genomic study of the Penicillium genus elucidates a diverse pangenome and 15 lateral gene transfer events.</title>
        <authorList>
            <person name="Petersen C."/>
            <person name="Sorensen T."/>
            <person name="Nielsen M.R."/>
            <person name="Sondergaard T.E."/>
            <person name="Sorensen J.L."/>
            <person name="Fitzpatrick D.A."/>
            <person name="Frisvad J.C."/>
            <person name="Nielsen K.L."/>
        </authorList>
    </citation>
    <scope>NUCLEOTIDE SEQUENCE</scope>
    <source>
        <strain evidence="2">IBT 16849</strain>
    </source>
</reference>
<feature type="region of interest" description="Disordered" evidence="1">
    <location>
        <begin position="516"/>
        <end position="613"/>
    </location>
</feature>
<feature type="region of interest" description="Disordered" evidence="1">
    <location>
        <begin position="392"/>
        <end position="411"/>
    </location>
</feature>
<feature type="region of interest" description="Disordered" evidence="1">
    <location>
        <begin position="278"/>
        <end position="325"/>
    </location>
</feature>
<comment type="caution">
    <text evidence="2">The sequence shown here is derived from an EMBL/GenBank/DDBJ whole genome shotgun (WGS) entry which is preliminary data.</text>
</comment>
<keyword evidence="3" id="KW-1185">Reference proteome</keyword>
<feature type="region of interest" description="Disordered" evidence="1">
    <location>
        <begin position="425"/>
        <end position="444"/>
    </location>
</feature>
<feature type="compositionally biased region" description="Polar residues" evidence="1">
    <location>
        <begin position="392"/>
        <end position="401"/>
    </location>
</feature>
<feature type="compositionally biased region" description="Polar residues" evidence="1">
    <location>
        <begin position="562"/>
        <end position="586"/>
    </location>
</feature>
<organism evidence="2 3">
    <name type="scientific">Penicillium cf. griseofulvum</name>
    <dbReference type="NCBI Taxonomy" id="2972120"/>
    <lineage>
        <taxon>Eukaryota</taxon>
        <taxon>Fungi</taxon>
        <taxon>Dikarya</taxon>
        <taxon>Ascomycota</taxon>
        <taxon>Pezizomycotina</taxon>
        <taxon>Eurotiomycetes</taxon>
        <taxon>Eurotiomycetidae</taxon>
        <taxon>Eurotiales</taxon>
        <taxon>Aspergillaceae</taxon>
        <taxon>Penicillium</taxon>
    </lineage>
</organism>
<feature type="compositionally biased region" description="Basic residues" evidence="1">
    <location>
        <begin position="516"/>
        <end position="527"/>
    </location>
</feature>